<sequence>MLIWRLQTEIKAFRKRIQEIEASNPKDYTSIITAHALSVAFMDLMGNRISLFATITPYRVTMYMKQEGYIAYLIVQALDFNFFPTRYGFTYTGDVSGLAWTGQRLNLRSLGRFLFMGRKTIAPNRVVDSVIIDMEGFAVLSVRRRRLDNVGLSSRHGVGGHLKANIGDEYIQFTSHAT</sequence>
<accession>A0A2I1C2E6</accession>
<gene>
    <name evidence="1" type="ORF">P174DRAFT_433193</name>
</gene>
<organism evidence="1 2">
    <name type="scientific">Aspergillus novofumigatus (strain IBT 16806)</name>
    <dbReference type="NCBI Taxonomy" id="1392255"/>
    <lineage>
        <taxon>Eukaryota</taxon>
        <taxon>Fungi</taxon>
        <taxon>Dikarya</taxon>
        <taxon>Ascomycota</taxon>
        <taxon>Pezizomycotina</taxon>
        <taxon>Eurotiomycetes</taxon>
        <taxon>Eurotiomycetidae</taxon>
        <taxon>Eurotiales</taxon>
        <taxon>Aspergillaceae</taxon>
        <taxon>Aspergillus</taxon>
        <taxon>Aspergillus subgen. Fumigati</taxon>
    </lineage>
</organism>
<evidence type="ECO:0000313" key="2">
    <source>
        <dbReference type="Proteomes" id="UP000234474"/>
    </source>
</evidence>
<keyword evidence="2" id="KW-1185">Reference proteome</keyword>
<dbReference type="AlphaFoldDB" id="A0A2I1C2E6"/>
<comment type="caution">
    <text evidence="1">The sequence shown here is derived from an EMBL/GenBank/DDBJ whole genome shotgun (WGS) entry which is preliminary data.</text>
</comment>
<proteinExistence type="predicted"/>
<dbReference type="Proteomes" id="UP000234474">
    <property type="component" value="Unassembled WGS sequence"/>
</dbReference>
<dbReference type="EMBL" id="MSZS01000006">
    <property type="protein sequence ID" value="PKX91761.1"/>
    <property type="molecule type" value="Genomic_DNA"/>
</dbReference>
<dbReference type="OrthoDB" id="10431444at2759"/>
<dbReference type="RefSeq" id="XP_024680356.1">
    <property type="nucleotide sequence ID" value="XM_024825794.1"/>
</dbReference>
<protein>
    <submittedName>
        <fullName evidence="1">Uncharacterized protein</fullName>
    </submittedName>
</protein>
<evidence type="ECO:0000313" key="1">
    <source>
        <dbReference type="EMBL" id="PKX91761.1"/>
    </source>
</evidence>
<dbReference type="VEuPathDB" id="FungiDB:P174DRAFT_433193"/>
<reference evidence="2" key="1">
    <citation type="journal article" date="2018" name="Proc. Natl. Acad. Sci. U.S.A.">
        <title>Linking secondary metabolites to gene clusters through genome sequencing of six diverse Aspergillus species.</title>
        <authorList>
            <person name="Kaerboelling I."/>
            <person name="Vesth T.C."/>
            <person name="Frisvad J.C."/>
            <person name="Nybo J.L."/>
            <person name="Theobald S."/>
            <person name="Kuo A."/>
            <person name="Bowyer P."/>
            <person name="Matsuda Y."/>
            <person name="Mondo S."/>
            <person name="Lyhne E.K."/>
            <person name="Kogle M.E."/>
            <person name="Clum A."/>
            <person name="Lipzen A."/>
            <person name="Salamov A."/>
            <person name="Ngan C.Y."/>
            <person name="Daum C."/>
            <person name="Chiniquy J."/>
            <person name="Barry K."/>
            <person name="LaButti K."/>
            <person name="Haridas S."/>
            <person name="Simmons B.A."/>
            <person name="Magnuson J.K."/>
            <person name="Mortensen U.H."/>
            <person name="Larsen T.O."/>
            <person name="Grigoriev I.V."/>
            <person name="Baker S.E."/>
            <person name="Andersen M.R."/>
        </authorList>
    </citation>
    <scope>NUCLEOTIDE SEQUENCE [LARGE SCALE GENOMIC DNA]</scope>
    <source>
        <strain evidence="2">IBT 16806</strain>
    </source>
</reference>
<dbReference type="GeneID" id="36533119"/>
<name>A0A2I1C2E6_ASPN1</name>